<evidence type="ECO:0000313" key="2">
    <source>
        <dbReference type="EMBL" id="MFC0593593.1"/>
    </source>
</evidence>
<feature type="transmembrane region" description="Helical" evidence="1">
    <location>
        <begin position="185"/>
        <end position="207"/>
    </location>
</feature>
<feature type="transmembrane region" description="Helical" evidence="1">
    <location>
        <begin position="100"/>
        <end position="117"/>
    </location>
</feature>
<dbReference type="InterPro" id="IPR010266">
    <property type="entry name" value="NnrS"/>
</dbReference>
<keyword evidence="3" id="KW-1185">Reference proteome</keyword>
<keyword evidence="1" id="KW-0472">Membrane</keyword>
<organism evidence="2 3">
    <name type="scientific">Ottowia pentelensis</name>
    <dbReference type="NCBI Taxonomy" id="511108"/>
    <lineage>
        <taxon>Bacteria</taxon>
        <taxon>Pseudomonadati</taxon>
        <taxon>Pseudomonadota</taxon>
        <taxon>Betaproteobacteria</taxon>
        <taxon>Burkholderiales</taxon>
        <taxon>Comamonadaceae</taxon>
        <taxon>Ottowia</taxon>
    </lineage>
</organism>
<dbReference type="EMBL" id="JBHLTN010000028">
    <property type="protein sequence ID" value="MFC0593593.1"/>
    <property type="molecule type" value="Genomic_DNA"/>
</dbReference>
<proteinExistence type="predicted"/>
<gene>
    <name evidence="2" type="ORF">ACFFGG_13650</name>
</gene>
<keyword evidence="1" id="KW-0812">Transmembrane</keyword>
<feature type="transmembrane region" description="Helical" evidence="1">
    <location>
        <begin position="304"/>
        <end position="323"/>
    </location>
</feature>
<sequence length="402" mass="42232">MNQRSASSIPVAGSAPAPALRGWPLFRLGFRPFYLGAALLACVSVPLWVAVFLGHAHTAFALPALLWHGHEMVFGFAAGVIIGFLLTGVRAWTGLETPRGPLLAALAVLWLAARLAALTGPYALFAVLDFALLPVVAVLLLRILVKAGNRRNIPLLSLLLLMAAANAVFHLSVMGVLAVPAARPLYAGLALILMVISVMAGRVVPVFTRNVTPGLKNSVPRPLEWSVLAATALALAAWVCGAPAGLVGLLCALAAVLHALRLAMWKPQVTLTRPILWILHGAYAWLPIGFALLAAAQAGWVAEALAVHAFAVGAVGGLIIGMITRTARGHTGRPLKTSWGETLAYALVLAAAVVRVLLPAAVPAVYTQALLLASGLWGLAFLIYLLIYVPWLTQTRLDGKDG</sequence>
<evidence type="ECO:0000256" key="1">
    <source>
        <dbReference type="SAM" id="Phobius"/>
    </source>
</evidence>
<feature type="transmembrane region" description="Helical" evidence="1">
    <location>
        <begin position="156"/>
        <end position="179"/>
    </location>
</feature>
<feature type="transmembrane region" description="Helical" evidence="1">
    <location>
        <begin position="33"/>
        <end position="53"/>
    </location>
</feature>
<dbReference type="Pfam" id="PF05940">
    <property type="entry name" value="NnrS"/>
    <property type="match status" value="1"/>
</dbReference>
<feature type="transmembrane region" description="Helical" evidence="1">
    <location>
        <begin position="343"/>
        <end position="362"/>
    </location>
</feature>
<protein>
    <submittedName>
        <fullName evidence="2">NnrS family protein</fullName>
    </submittedName>
</protein>
<dbReference type="RefSeq" id="WP_293225883.1">
    <property type="nucleotide sequence ID" value="NZ_JBHLTN010000028.1"/>
</dbReference>
<dbReference type="Proteomes" id="UP001589834">
    <property type="component" value="Unassembled WGS sequence"/>
</dbReference>
<evidence type="ECO:0000313" key="3">
    <source>
        <dbReference type="Proteomes" id="UP001589834"/>
    </source>
</evidence>
<feature type="transmembrane region" description="Helical" evidence="1">
    <location>
        <begin position="123"/>
        <end position="144"/>
    </location>
</feature>
<name>A0ABV6PXB1_9BURK</name>
<comment type="caution">
    <text evidence="2">The sequence shown here is derived from an EMBL/GenBank/DDBJ whole genome shotgun (WGS) entry which is preliminary data.</text>
</comment>
<feature type="transmembrane region" description="Helical" evidence="1">
    <location>
        <begin position="73"/>
        <end position="93"/>
    </location>
</feature>
<keyword evidence="1" id="KW-1133">Transmembrane helix</keyword>
<reference evidence="2 3" key="1">
    <citation type="submission" date="2024-09" db="EMBL/GenBank/DDBJ databases">
        <authorList>
            <person name="Sun Q."/>
            <person name="Mori K."/>
        </authorList>
    </citation>
    <scope>NUCLEOTIDE SEQUENCE [LARGE SCALE GENOMIC DNA]</scope>
    <source>
        <strain evidence="2 3">NCAIM B.02336</strain>
    </source>
</reference>
<accession>A0ABV6PXB1</accession>
<feature type="transmembrane region" description="Helical" evidence="1">
    <location>
        <begin position="244"/>
        <end position="263"/>
    </location>
</feature>
<feature type="transmembrane region" description="Helical" evidence="1">
    <location>
        <begin position="368"/>
        <end position="391"/>
    </location>
</feature>
<feature type="transmembrane region" description="Helical" evidence="1">
    <location>
        <begin position="275"/>
        <end position="298"/>
    </location>
</feature>